<name>A0A843YG95_9RHOB</name>
<comment type="caution">
    <text evidence="5">The sequence shown here is derived from an EMBL/GenBank/DDBJ whole genome shotgun (WGS) entry which is preliminary data.</text>
</comment>
<evidence type="ECO:0000256" key="1">
    <source>
        <dbReference type="ARBA" id="ARBA00009759"/>
    </source>
</evidence>
<dbReference type="RefSeq" id="WP_153215105.1">
    <property type="nucleotide sequence ID" value="NZ_WIBF01000003.1"/>
</dbReference>
<dbReference type="Gene3D" id="3.30.540.10">
    <property type="entry name" value="Fructose-1,6-Bisphosphatase, subunit A, domain 1"/>
    <property type="match status" value="1"/>
</dbReference>
<organism evidence="5 6">
    <name type="scientific">Tritonibacter litoralis</name>
    <dbReference type="NCBI Taxonomy" id="2662264"/>
    <lineage>
        <taxon>Bacteria</taxon>
        <taxon>Pseudomonadati</taxon>
        <taxon>Pseudomonadota</taxon>
        <taxon>Alphaproteobacteria</taxon>
        <taxon>Rhodobacterales</taxon>
        <taxon>Paracoccaceae</taxon>
        <taxon>Tritonibacter</taxon>
    </lineage>
</organism>
<dbReference type="PANTHER" id="PTHR20854:SF4">
    <property type="entry name" value="INOSITOL-1-MONOPHOSPHATASE-RELATED"/>
    <property type="match status" value="1"/>
</dbReference>
<dbReference type="GO" id="GO:0046872">
    <property type="term" value="F:metal ion binding"/>
    <property type="evidence" value="ECO:0007669"/>
    <property type="project" value="UniProtKB-KW"/>
</dbReference>
<dbReference type="EMBL" id="WIBF01000003">
    <property type="protein sequence ID" value="MQQ08149.1"/>
    <property type="molecule type" value="Genomic_DNA"/>
</dbReference>
<dbReference type="CDD" id="cd01638">
    <property type="entry name" value="CysQ"/>
    <property type="match status" value="1"/>
</dbReference>
<sequence length="267" mass="28844">MPATDLALLVEAAEKAGDIACKYNGPDAKRWDKPDGAGPVTEADLEVDAFLKAFLTSARPDYGWLSEETEDTSDRLSDRNVFIIDPIDGTRSFAEGSRTWAHSLAIATDGVVTAAAVFLPQREMMFTAAQGAGAQLNQSAVYVSRETELTSATVLTARPALDAKHWKSGQPPAFRREYRPSLAYRLATVAQGQFDAMLTLRPSWEWDIAAGDLLIREAGGHCSDRTGQPLRFNNATPQLNGVLASNLTLHQNLLAHLNPDGPGLAPL</sequence>
<dbReference type="GO" id="GO:0008934">
    <property type="term" value="F:inositol monophosphate 1-phosphatase activity"/>
    <property type="evidence" value="ECO:0007669"/>
    <property type="project" value="TreeGrafter"/>
</dbReference>
<keyword evidence="2 4" id="KW-0479">Metal-binding</keyword>
<evidence type="ECO:0000256" key="4">
    <source>
        <dbReference type="PIRSR" id="PIRSR600760-2"/>
    </source>
</evidence>
<dbReference type="GO" id="GO:0007165">
    <property type="term" value="P:signal transduction"/>
    <property type="evidence" value="ECO:0007669"/>
    <property type="project" value="TreeGrafter"/>
</dbReference>
<dbReference type="Pfam" id="PF00459">
    <property type="entry name" value="Inositol_P"/>
    <property type="match status" value="1"/>
</dbReference>
<dbReference type="GO" id="GO:0006020">
    <property type="term" value="P:inositol metabolic process"/>
    <property type="evidence" value="ECO:0007669"/>
    <property type="project" value="TreeGrafter"/>
</dbReference>
<feature type="binding site" evidence="4">
    <location>
        <position position="87"/>
    </location>
    <ligand>
        <name>Mg(2+)</name>
        <dbReference type="ChEBI" id="CHEBI:18420"/>
        <label>1</label>
        <note>catalytic</note>
    </ligand>
</feature>
<gene>
    <name evidence="5" type="ORF">GFB49_06770</name>
</gene>
<evidence type="ECO:0000256" key="3">
    <source>
        <dbReference type="ARBA" id="ARBA00022842"/>
    </source>
</evidence>
<accession>A0A843YG95</accession>
<proteinExistence type="inferred from homology"/>
<comment type="similarity">
    <text evidence="1">Belongs to the inositol monophosphatase superfamily.</text>
</comment>
<feature type="binding site" evidence="4">
    <location>
        <position position="88"/>
    </location>
    <ligand>
        <name>Mg(2+)</name>
        <dbReference type="ChEBI" id="CHEBI:18420"/>
        <label>1</label>
        <note>catalytic</note>
    </ligand>
</feature>
<feature type="binding site" evidence="4">
    <location>
        <position position="67"/>
    </location>
    <ligand>
        <name>Mg(2+)</name>
        <dbReference type="ChEBI" id="CHEBI:18420"/>
        <label>1</label>
        <note>catalytic</note>
    </ligand>
</feature>
<feature type="binding site" evidence="4">
    <location>
        <position position="85"/>
    </location>
    <ligand>
        <name>Mg(2+)</name>
        <dbReference type="ChEBI" id="CHEBI:18420"/>
        <label>1</label>
        <note>catalytic</note>
    </ligand>
</feature>
<evidence type="ECO:0000313" key="5">
    <source>
        <dbReference type="EMBL" id="MQQ08149.1"/>
    </source>
</evidence>
<evidence type="ECO:0000313" key="6">
    <source>
        <dbReference type="Proteomes" id="UP000444174"/>
    </source>
</evidence>
<keyword evidence="6" id="KW-1185">Reference proteome</keyword>
<dbReference type="AlphaFoldDB" id="A0A843YG95"/>
<dbReference type="Proteomes" id="UP000444174">
    <property type="component" value="Unassembled WGS sequence"/>
</dbReference>
<protein>
    <submittedName>
        <fullName evidence="5">3'(2'),5'-bisphosphate nucleotidase CysQ</fullName>
    </submittedName>
</protein>
<comment type="cofactor">
    <cofactor evidence="4">
        <name>Mg(2+)</name>
        <dbReference type="ChEBI" id="CHEBI:18420"/>
    </cofactor>
</comment>
<dbReference type="Gene3D" id="3.40.190.80">
    <property type="match status" value="1"/>
</dbReference>
<dbReference type="PANTHER" id="PTHR20854">
    <property type="entry name" value="INOSITOL MONOPHOSPHATASE"/>
    <property type="match status" value="1"/>
</dbReference>
<dbReference type="InterPro" id="IPR000760">
    <property type="entry name" value="Inositol_monophosphatase-like"/>
</dbReference>
<keyword evidence="3 4" id="KW-0460">Magnesium</keyword>
<evidence type="ECO:0000256" key="2">
    <source>
        <dbReference type="ARBA" id="ARBA00022723"/>
    </source>
</evidence>
<dbReference type="SUPFAM" id="SSF56655">
    <property type="entry name" value="Carbohydrate phosphatase"/>
    <property type="match status" value="1"/>
</dbReference>
<dbReference type="PROSITE" id="PS00630">
    <property type="entry name" value="IMP_2"/>
    <property type="match status" value="1"/>
</dbReference>
<feature type="binding site" evidence="4">
    <location>
        <position position="207"/>
    </location>
    <ligand>
        <name>Mg(2+)</name>
        <dbReference type="ChEBI" id="CHEBI:18420"/>
        <label>1</label>
        <note>catalytic</note>
    </ligand>
</feature>
<dbReference type="InterPro" id="IPR020550">
    <property type="entry name" value="Inositol_monophosphatase_CS"/>
</dbReference>
<dbReference type="PRINTS" id="PR00377">
    <property type="entry name" value="IMPHPHTASES"/>
</dbReference>
<dbReference type="GO" id="GO:0046854">
    <property type="term" value="P:phosphatidylinositol phosphate biosynthetic process"/>
    <property type="evidence" value="ECO:0007669"/>
    <property type="project" value="InterPro"/>
</dbReference>
<reference evidence="5 6" key="1">
    <citation type="submission" date="2019-10" db="EMBL/GenBank/DDBJ databases">
        <title>Epibacterium sp. nov., isolated from seawater.</title>
        <authorList>
            <person name="Zhang X."/>
            <person name="Li N."/>
        </authorList>
    </citation>
    <scope>NUCLEOTIDE SEQUENCE [LARGE SCALE GENOMIC DNA]</scope>
    <source>
        <strain evidence="5 6">SM1979</strain>
    </source>
</reference>